<dbReference type="AlphaFoldDB" id="A0A6A4IB76"/>
<dbReference type="InterPro" id="IPR046528">
    <property type="entry name" value="DUF6593"/>
</dbReference>
<organism evidence="3 4">
    <name type="scientific">Gymnopus androsaceus JB14</name>
    <dbReference type="NCBI Taxonomy" id="1447944"/>
    <lineage>
        <taxon>Eukaryota</taxon>
        <taxon>Fungi</taxon>
        <taxon>Dikarya</taxon>
        <taxon>Basidiomycota</taxon>
        <taxon>Agaricomycotina</taxon>
        <taxon>Agaricomycetes</taxon>
        <taxon>Agaricomycetidae</taxon>
        <taxon>Agaricales</taxon>
        <taxon>Marasmiineae</taxon>
        <taxon>Omphalotaceae</taxon>
        <taxon>Gymnopus</taxon>
    </lineage>
</organism>
<name>A0A6A4IB76_9AGAR</name>
<protein>
    <recommendedName>
        <fullName evidence="2">DUF6593 domain-containing protein</fullName>
    </recommendedName>
</protein>
<gene>
    <name evidence="3" type="ORF">BT96DRAFT_970957</name>
</gene>
<keyword evidence="4" id="KW-1185">Reference proteome</keyword>
<reference evidence="3" key="1">
    <citation type="journal article" date="2019" name="Environ. Microbiol.">
        <title>Fungal ecological strategies reflected in gene transcription - a case study of two litter decomposers.</title>
        <authorList>
            <person name="Barbi F."/>
            <person name="Kohler A."/>
            <person name="Barry K."/>
            <person name="Baskaran P."/>
            <person name="Daum C."/>
            <person name="Fauchery L."/>
            <person name="Ihrmark K."/>
            <person name="Kuo A."/>
            <person name="LaButti K."/>
            <person name="Lipzen A."/>
            <person name="Morin E."/>
            <person name="Grigoriev I.V."/>
            <person name="Henrissat B."/>
            <person name="Lindahl B."/>
            <person name="Martin F."/>
        </authorList>
    </citation>
    <scope>NUCLEOTIDE SEQUENCE</scope>
    <source>
        <strain evidence="3">JB14</strain>
    </source>
</reference>
<evidence type="ECO:0000313" key="4">
    <source>
        <dbReference type="Proteomes" id="UP000799118"/>
    </source>
</evidence>
<proteinExistence type="predicted"/>
<sequence>MALSTPDNHREMILNYEENGPPEYSITYTFSTLSANSMLLLPPSASPGTRTGYHISISQNCFTPTSWITISAVKKEKGGLKRYFNDRYANAITWQLPPGRGHLYWDISGSNKKCYCSSFSRPHPLLAEFILSSLRPSPHESRPHQPYQLEIYPGGLEYLDEIILSSLVIERKRTTPSLNPPQAVKKHPGGTVSRPKAAAPSKRLSKIRTP</sequence>
<dbReference type="Proteomes" id="UP000799118">
    <property type="component" value="Unassembled WGS sequence"/>
</dbReference>
<evidence type="ECO:0000259" key="2">
    <source>
        <dbReference type="Pfam" id="PF20236"/>
    </source>
</evidence>
<feature type="domain" description="DUF6593" evidence="2">
    <location>
        <begin position="67"/>
        <end position="173"/>
    </location>
</feature>
<dbReference type="OrthoDB" id="3174721at2759"/>
<accession>A0A6A4IB76</accession>
<evidence type="ECO:0000256" key="1">
    <source>
        <dbReference type="SAM" id="MobiDB-lite"/>
    </source>
</evidence>
<dbReference type="Pfam" id="PF20236">
    <property type="entry name" value="DUF6593"/>
    <property type="match status" value="1"/>
</dbReference>
<evidence type="ECO:0000313" key="3">
    <source>
        <dbReference type="EMBL" id="KAE9407881.1"/>
    </source>
</evidence>
<feature type="region of interest" description="Disordered" evidence="1">
    <location>
        <begin position="175"/>
        <end position="210"/>
    </location>
</feature>
<dbReference type="EMBL" id="ML769393">
    <property type="protein sequence ID" value="KAE9407881.1"/>
    <property type="molecule type" value="Genomic_DNA"/>
</dbReference>